<keyword evidence="6" id="KW-0687">Ribonucleoprotein</keyword>
<gene>
    <name evidence="8" type="ORF">BZA70DRAFT_20522</name>
</gene>
<dbReference type="GO" id="GO:0005840">
    <property type="term" value="C:ribosome"/>
    <property type="evidence" value="ECO:0007669"/>
    <property type="project" value="UniProtKB-KW"/>
</dbReference>
<keyword evidence="5" id="KW-0496">Mitochondrion</keyword>
<evidence type="ECO:0000256" key="5">
    <source>
        <dbReference type="ARBA" id="ARBA00023128"/>
    </source>
</evidence>
<keyword evidence="4 8" id="KW-0689">Ribosomal protein</keyword>
<organism evidence="8 9">
    <name type="scientific">Myxozyma melibiosi</name>
    <dbReference type="NCBI Taxonomy" id="54550"/>
    <lineage>
        <taxon>Eukaryota</taxon>
        <taxon>Fungi</taxon>
        <taxon>Dikarya</taxon>
        <taxon>Ascomycota</taxon>
        <taxon>Saccharomycotina</taxon>
        <taxon>Lipomycetes</taxon>
        <taxon>Lipomycetales</taxon>
        <taxon>Lipomycetaceae</taxon>
        <taxon>Myxozyma</taxon>
    </lineage>
</organism>
<name>A0ABR1FCS2_9ASCO</name>
<evidence type="ECO:0000256" key="6">
    <source>
        <dbReference type="ARBA" id="ARBA00023274"/>
    </source>
</evidence>
<accession>A0ABR1FCS2</accession>
<comment type="similarity">
    <text evidence="2">Belongs to the mitochondrion-specific ribosomal protein mL40 family.</text>
</comment>
<dbReference type="Pfam" id="PF09812">
    <property type="entry name" value="MRP-L28"/>
    <property type="match status" value="1"/>
</dbReference>
<evidence type="ECO:0000256" key="4">
    <source>
        <dbReference type="ARBA" id="ARBA00022980"/>
    </source>
</evidence>
<dbReference type="GeneID" id="90035671"/>
<evidence type="ECO:0000313" key="8">
    <source>
        <dbReference type="EMBL" id="KAK7207630.1"/>
    </source>
</evidence>
<dbReference type="PANTHER" id="PTHR39150:SF1">
    <property type="entry name" value="LARGE RIBOSOMAL SUBUNIT PROTEIN ML40"/>
    <property type="match status" value="1"/>
</dbReference>
<keyword evidence="3" id="KW-0809">Transit peptide</keyword>
<comment type="caution">
    <text evidence="8">The sequence shown here is derived from an EMBL/GenBank/DDBJ whole genome shotgun (WGS) entry which is preliminary data.</text>
</comment>
<keyword evidence="9" id="KW-1185">Reference proteome</keyword>
<dbReference type="EMBL" id="JBBJBU010000001">
    <property type="protein sequence ID" value="KAK7207630.1"/>
    <property type="molecule type" value="Genomic_DNA"/>
</dbReference>
<evidence type="ECO:0000313" key="9">
    <source>
        <dbReference type="Proteomes" id="UP001498771"/>
    </source>
</evidence>
<reference evidence="8 9" key="1">
    <citation type="submission" date="2024-03" db="EMBL/GenBank/DDBJ databases">
        <title>Genome-scale model development and genomic sequencing of the oleaginous clade Lipomyces.</title>
        <authorList>
            <consortium name="Lawrence Berkeley National Laboratory"/>
            <person name="Czajka J.J."/>
            <person name="Han Y."/>
            <person name="Kim J."/>
            <person name="Mondo S.J."/>
            <person name="Hofstad B.A."/>
            <person name="Robles A."/>
            <person name="Haridas S."/>
            <person name="Riley R."/>
            <person name="LaButti K."/>
            <person name="Pangilinan J."/>
            <person name="Andreopoulos W."/>
            <person name="Lipzen A."/>
            <person name="Yan J."/>
            <person name="Wang M."/>
            <person name="Ng V."/>
            <person name="Grigoriev I.V."/>
            <person name="Spatafora J.W."/>
            <person name="Magnuson J.K."/>
            <person name="Baker S.E."/>
            <person name="Pomraning K.R."/>
        </authorList>
    </citation>
    <scope>NUCLEOTIDE SEQUENCE [LARGE SCALE GENOMIC DNA]</scope>
    <source>
        <strain evidence="8 9">Phaff 52-87</strain>
    </source>
</reference>
<evidence type="ECO:0000256" key="7">
    <source>
        <dbReference type="ARBA" id="ARBA00035192"/>
    </source>
</evidence>
<proteinExistence type="inferred from homology"/>
<evidence type="ECO:0000256" key="2">
    <source>
        <dbReference type="ARBA" id="ARBA00009360"/>
    </source>
</evidence>
<dbReference type="Proteomes" id="UP001498771">
    <property type="component" value="Unassembled WGS sequence"/>
</dbReference>
<dbReference type="PANTHER" id="PTHR39150">
    <property type="entry name" value="54S RIBOSOMAL PROTEIN L28, MITOCHONDRIAL"/>
    <property type="match status" value="1"/>
</dbReference>
<dbReference type="InterPro" id="IPR042831">
    <property type="entry name" value="Ribosomal_mL40_fung"/>
</dbReference>
<protein>
    <recommendedName>
        <fullName evidence="7">Large ribosomal subunit protein mL40</fullName>
    </recommendedName>
</protein>
<comment type="subcellular location">
    <subcellularLocation>
        <location evidence="1">Mitochondrion</location>
    </subcellularLocation>
</comment>
<dbReference type="InterPro" id="IPR019192">
    <property type="entry name" value="Ribosomal_mL40"/>
</dbReference>
<dbReference type="Gene3D" id="6.10.250.3440">
    <property type="match status" value="1"/>
</dbReference>
<sequence>MLSLVSRVKKQPYRLKLSYEDLMRHRTIHRAWMLLQRKNREERHKELMAQYQRIKMACDQLEKASPELFARAMDKPRSLRFPLEYKYPTETPPRVAWDYDWKKSTTVQALSKKK</sequence>
<dbReference type="RefSeq" id="XP_064770663.1">
    <property type="nucleotide sequence ID" value="XM_064910159.1"/>
</dbReference>
<evidence type="ECO:0000256" key="3">
    <source>
        <dbReference type="ARBA" id="ARBA00022946"/>
    </source>
</evidence>
<evidence type="ECO:0000256" key="1">
    <source>
        <dbReference type="ARBA" id="ARBA00004173"/>
    </source>
</evidence>